<dbReference type="GO" id="GO:0004222">
    <property type="term" value="F:metalloendopeptidase activity"/>
    <property type="evidence" value="ECO:0007669"/>
    <property type="project" value="TreeGrafter"/>
</dbReference>
<name>A0A2N6KJ56_9CYAN</name>
<organism evidence="2 3">
    <name type="scientific">Fischerella thermalis CCMEE 5268</name>
    <dbReference type="NCBI Taxonomy" id="2019662"/>
    <lineage>
        <taxon>Bacteria</taxon>
        <taxon>Bacillati</taxon>
        <taxon>Cyanobacteriota</taxon>
        <taxon>Cyanophyceae</taxon>
        <taxon>Nostocales</taxon>
        <taxon>Hapalosiphonaceae</taxon>
        <taxon>Fischerella</taxon>
    </lineage>
</organism>
<dbReference type="AlphaFoldDB" id="A0A2N6KJ56"/>
<protein>
    <submittedName>
        <fullName evidence="2">Peptidase</fullName>
    </submittedName>
</protein>
<evidence type="ECO:0000313" key="3">
    <source>
        <dbReference type="Proteomes" id="UP000235025"/>
    </source>
</evidence>
<dbReference type="CDD" id="cd00118">
    <property type="entry name" value="LysM"/>
    <property type="match status" value="2"/>
</dbReference>
<dbReference type="PANTHER" id="PTHR21666">
    <property type="entry name" value="PEPTIDASE-RELATED"/>
    <property type="match status" value="1"/>
</dbReference>
<dbReference type="Pfam" id="PF01476">
    <property type="entry name" value="LysM"/>
    <property type="match status" value="2"/>
</dbReference>
<comment type="caution">
    <text evidence="2">The sequence shown here is derived from an EMBL/GenBank/DDBJ whole genome shotgun (WGS) entry which is preliminary data.</text>
</comment>
<dbReference type="EMBL" id="NMQA01000066">
    <property type="protein sequence ID" value="PLZ99594.1"/>
    <property type="molecule type" value="Genomic_DNA"/>
</dbReference>
<dbReference type="PANTHER" id="PTHR21666:SF290">
    <property type="entry name" value="PEPTIDASE M23 DOMAIN PROTEIN"/>
    <property type="match status" value="1"/>
</dbReference>
<dbReference type="Proteomes" id="UP000235025">
    <property type="component" value="Unassembled WGS sequence"/>
</dbReference>
<gene>
    <name evidence="2" type="ORF">CEN50_06545</name>
</gene>
<dbReference type="InterPro" id="IPR011055">
    <property type="entry name" value="Dup_hybrid_motif"/>
</dbReference>
<sequence>MTVRDRLLLRIFSSLISALGLISTRPNPALAQVAKCPTPALERFQRHRVARGETLQSIAQLYNLAPDTIITMNPTLKNGRVSAGNNILIPPYDGIVVEVARGETWRELAQRYKVRADALFELNGCKPPSQIAFIPTPNQALSRANVSTSATSSGNSPAVQINGYPLPSAVQVGFPYGWQLNPNNGEVFFHSGIDLLAAIGTPVKAIAPGTVVFAGDRGTYGNLVIINHGNGLQSRYAQLESIKVSVGQQVKQGDLLGTVGKTGQPTITQPHLHFEIRSNSSLGWVAKDPGEHLKSSQ</sequence>
<dbReference type="PROSITE" id="PS51782">
    <property type="entry name" value="LYSM"/>
    <property type="match status" value="1"/>
</dbReference>
<dbReference type="Pfam" id="PF01551">
    <property type="entry name" value="Peptidase_M23"/>
    <property type="match status" value="1"/>
</dbReference>
<dbReference type="SUPFAM" id="SSF51261">
    <property type="entry name" value="Duplicated hybrid motif"/>
    <property type="match status" value="1"/>
</dbReference>
<dbReference type="CDD" id="cd12797">
    <property type="entry name" value="M23_peptidase"/>
    <property type="match status" value="1"/>
</dbReference>
<accession>A0A2N6KJ56</accession>
<proteinExistence type="predicted"/>
<evidence type="ECO:0000313" key="2">
    <source>
        <dbReference type="EMBL" id="PLZ99594.1"/>
    </source>
</evidence>
<dbReference type="SMART" id="SM00257">
    <property type="entry name" value="LysM"/>
    <property type="match status" value="2"/>
</dbReference>
<dbReference type="InterPro" id="IPR018392">
    <property type="entry name" value="LysM"/>
</dbReference>
<feature type="domain" description="LysM" evidence="1">
    <location>
        <begin position="45"/>
        <end position="89"/>
    </location>
</feature>
<dbReference type="InterPro" id="IPR036779">
    <property type="entry name" value="LysM_dom_sf"/>
</dbReference>
<evidence type="ECO:0000259" key="1">
    <source>
        <dbReference type="PROSITE" id="PS51782"/>
    </source>
</evidence>
<dbReference type="RefSeq" id="WP_102171958.1">
    <property type="nucleotide sequence ID" value="NZ_NMQA01000066.1"/>
</dbReference>
<dbReference type="Gene3D" id="2.70.70.10">
    <property type="entry name" value="Glucose Permease (Domain IIA)"/>
    <property type="match status" value="1"/>
</dbReference>
<dbReference type="InterPro" id="IPR050570">
    <property type="entry name" value="Cell_wall_metabolism_enzyme"/>
</dbReference>
<dbReference type="InterPro" id="IPR016047">
    <property type="entry name" value="M23ase_b-sheet_dom"/>
</dbReference>
<reference evidence="2 3" key="1">
    <citation type="submission" date="2017-07" db="EMBL/GenBank/DDBJ databases">
        <title>Genomes of Fischerella (Mastigocladus) sp. strains.</title>
        <authorList>
            <person name="Miller S.R."/>
        </authorList>
    </citation>
    <scope>NUCLEOTIDE SEQUENCE [LARGE SCALE GENOMIC DNA]</scope>
    <source>
        <strain evidence="2 3">CCMEE 5268</strain>
    </source>
</reference>
<dbReference type="Gene3D" id="3.10.350.10">
    <property type="entry name" value="LysM domain"/>
    <property type="match status" value="1"/>
</dbReference>